<keyword evidence="1" id="KW-0732">Signal</keyword>
<reference evidence="2" key="2">
    <citation type="journal article" date="2015" name="Data Brief">
        <title>Shoot transcriptome of the giant reed, Arundo donax.</title>
        <authorList>
            <person name="Barrero R.A."/>
            <person name="Guerrero F.D."/>
            <person name="Moolhuijzen P."/>
            <person name="Goolsby J.A."/>
            <person name="Tidwell J."/>
            <person name="Bellgard S.E."/>
            <person name="Bellgard M.I."/>
        </authorList>
    </citation>
    <scope>NUCLEOTIDE SEQUENCE</scope>
    <source>
        <tissue evidence="2">Shoot tissue taken approximately 20 cm above the soil surface</tissue>
    </source>
</reference>
<dbReference type="AlphaFoldDB" id="A0A0A9H8J5"/>
<sequence>MKSVRMFFFASLYSLLGTSPYSLDSMCPSLFINAYRLVCRYQIWIV</sequence>
<name>A0A0A9H8J5_ARUDO</name>
<dbReference type="EMBL" id="GBRH01164824">
    <property type="protein sequence ID" value="JAE33072.1"/>
    <property type="molecule type" value="Transcribed_RNA"/>
</dbReference>
<evidence type="ECO:0000256" key="1">
    <source>
        <dbReference type="SAM" id="SignalP"/>
    </source>
</evidence>
<protein>
    <submittedName>
        <fullName evidence="2">Uncharacterized protein</fullName>
    </submittedName>
</protein>
<reference evidence="2" key="1">
    <citation type="submission" date="2014-09" db="EMBL/GenBank/DDBJ databases">
        <authorList>
            <person name="Magalhaes I.L.F."/>
            <person name="Oliveira U."/>
            <person name="Santos F.R."/>
            <person name="Vidigal T.H.D.A."/>
            <person name="Brescovit A.D."/>
            <person name="Santos A.J."/>
        </authorList>
    </citation>
    <scope>NUCLEOTIDE SEQUENCE</scope>
    <source>
        <tissue evidence="2">Shoot tissue taken approximately 20 cm above the soil surface</tissue>
    </source>
</reference>
<feature type="signal peptide" evidence="1">
    <location>
        <begin position="1"/>
        <end position="20"/>
    </location>
</feature>
<proteinExistence type="predicted"/>
<accession>A0A0A9H8J5</accession>
<evidence type="ECO:0000313" key="2">
    <source>
        <dbReference type="EMBL" id="JAE33072.1"/>
    </source>
</evidence>
<organism evidence="2">
    <name type="scientific">Arundo donax</name>
    <name type="common">Giant reed</name>
    <name type="synonym">Donax arundinaceus</name>
    <dbReference type="NCBI Taxonomy" id="35708"/>
    <lineage>
        <taxon>Eukaryota</taxon>
        <taxon>Viridiplantae</taxon>
        <taxon>Streptophyta</taxon>
        <taxon>Embryophyta</taxon>
        <taxon>Tracheophyta</taxon>
        <taxon>Spermatophyta</taxon>
        <taxon>Magnoliopsida</taxon>
        <taxon>Liliopsida</taxon>
        <taxon>Poales</taxon>
        <taxon>Poaceae</taxon>
        <taxon>PACMAD clade</taxon>
        <taxon>Arundinoideae</taxon>
        <taxon>Arundineae</taxon>
        <taxon>Arundo</taxon>
    </lineage>
</organism>
<feature type="chain" id="PRO_5002046531" evidence="1">
    <location>
        <begin position="21"/>
        <end position="46"/>
    </location>
</feature>